<comment type="similarity">
    <text evidence="2">Belongs to the cytochrome P450 family.</text>
</comment>
<keyword evidence="5" id="KW-0560">Oxidoreductase</keyword>
<evidence type="ECO:0000256" key="7">
    <source>
        <dbReference type="ARBA" id="ARBA00023033"/>
    </source>
</evidence>
<keyword evidence="7" id="KW-0503">Monooxygenase</keyword>
<proteinExistence type="inferred from homology"/>
<dbReference type="GO" id="GO:0020037">
    <property type="term" value="F:heme binding"/>
    <property type="evidence" value="ECO:0007669"/>
    <property type="project" value="InterPro"/>
</dbReference>
<organism evidence="9 10">
    <name type="scientific">Paracidovorax valerianellae</name>
    <dbReference type="NCBI Taxonomy" id="187868"/>
    <lineage>
        <taxon>Bacteria</taxon>
        <taxon>Pseudomonadati</taxon>
        <taxon>Pseudomonadota</taxon>
        <taxon>Betaproteobacteria</taxon>
        <taxon>Burkholderiales</taxon>
        <taxon>Comamonadaceae</taxon>
        <taxon>Paracidovorax</taxon>
    </lineage>
</organism>
<evidence type="ECO:0000256" key="8">
    <source>
        <dbReference type="PIRSR" id="PIRSR602401-1"/>
    </source>
</evidence>
<dbReference type="PANTHER" id="PTHR24286">
    <property type="entry name" value="CYTOCHROME P450 26"/>
    <property type="match status" value="1"/>
</dbReference>
<comment type="cofactor">
    <cofactor evidence="1 8">
        <name>heme</name>
        <dbReference type="ChEBI" id="CHEBI:30413"/>
    </cofactor>
</comment>
<dbReference type="STRING" id="187868.SAMN05192589_106122"/>
<dbReference type="Gene3D" id="1.10.630.10">
    <property type="entry name" value="Cytochrome P450"/>
    <property type="match status" value="1"/>
</dbReference>
<evidence type="ECO:0000256" key="2">
    <source>
        <dbReference type="ARBA" id="ARBA00010617"/>
    </source>
</evidence>
<accession>A0A1G6UMC0</accession>
<dbReference type="PRINTS" id="PR00463">
    <property type="entry name" value="EP450I"/>
</dbReference>
<dbReference type="Pfam" id="PF00067">
    <property type="entry name" value="p450"/>
    <property type="match status" value="1"/>
</dbReference>
<sequence>MSGAAAAELFYDAGRLQREGAAPEPLQATLFGKGGVQGLDGSDHLHRKALFIAATGDEQVQALLRIARARWPHSIRQWAGHLPISLYTVAQHWLMESACQWLGIPLPPADIPRRTQQVSALFDSAASGLWRHVHARRARQRTEQWLQKLIDTERSGEACFTPGSSAQAVAWFRATDGALLPSRVAAVELLNLLRPTVAVSVFVVFCAHALETAPLSREIVREGKDHRYRAAFVQEVRRMYPFFPTVAARVREDFDWAGYAFPRGYRAMLDLYGTNHDPRCWNQPNDFKPERFFARVPSPFEFIPQGGADRVTQHRCPGESVASGLMDLVLELLMNQTRYRLPPQDLALDLQRLPALPHDGLMLDQLKAL</sequence>
<dbReference type="InterPro" id="IPR036396">
    <property type="entry name" value="Cyt_P450_sf"/>
</dbReference>
<dbReference type="Proteomes" id="UP000198781">
    <property type="component" value="Unassembled WGS sequence"/>
</dbReference>
<dbReference type="GO" id="GO:0005506">
    <property type="term" value="F:iron ion binding"/>
    <property type="evidence" value="ECO:0007669"/>
    <property type="project" value="InterPro"/>
</dbReference>
<evidence type="ECO:0000256" key="3">
    <source>
        <dbReference type="ARBA" id="ARBA00022617"/>
    </source>
</evidence>
<dbReference type="InterPro" id="IPR001128">
    <property type="entry name" value="Cyt_P450"/>
</dbReference>
<dbReference type="GO" id="GO:0016125">
    <property type="term" value="P:sterol metabolic process"/>
    <property type="evidence" value="ECO:0007669"/>
    <property type="project" value="TreeGrafter"/>
</dbReference>
<dbReference type="SUPFAM" id="SSF48264">
    <property type="entry name" value="Cytochrome P450"/>
    <property type="match status" value="1"/>
</dbReference>
<evidence type="ECO:0000256" key="5">
    <source>
        <dbReference type="ARBA" id="ARBA00023002"/>
    </source>
</evidence>
<keyword evidence="6 8" id="KW-0408">Iron</keyword>
<dbReference type="CDD" id="cd11067">
    <property type="entry name" value="CYP152"/>
    <property type="match status" value="1"/>
</dbReference>
<evidence type="ECO:0000256" key="1">
    <source>
        <dbReference type="ARBA" id="ARBA00001971"/>
    </source>
</evidence>
<gene>
    <name evidence="9" type="ORF">SAMN05192589_106122</name>
</gene>
<evidence type="ECO:0000256" key="4">
    <source>
        <dbReference type="ARBA" id="ARBA00022723"/>
    </source>
</evidence>
<keyword evidence="3 8" id="KW-0349">Heme</keyword>
<dbReference type="GO" id="GO:0004497">
    <property type="term" value="F:monooxygenase activity"/>
    <property type="evidence" value="ECO:0007669"/>
    <property type="project" value="UniProtKB-KW"/>
</dbReference>
<protein>
    <submittedName>
        <fullName evidence="9">Fatty-acid peroxygenase</fullName>
    </submittedName>
</protein>
<feature type="binding site" description="axial binding residue" evidence="8">
    <location>
        <position position="316"/>
    </location>
    <ligand>
        <name>heme</name>
        <dbReference type="ChEBI" id="CHEBI:30413"/>
    </ligand>
    <ligandPart>
        <name>Fe</name>
        <dbReference type="ChEBI" id="CHEBI:18248"/>
    </ligandPart>
</feature>
<evidence type="ECO:0000256" key="6">
    <source>
        <dbReference type="ARBA" id="ARBA00023004"/>
    </source>
</evidence>
<name>A0A1G6UMC0_9BURK</name>
<dbReference type="InterPro" id="IPR002401">
    <property type="entry name" value="Cyt_P450_E_grp-I"/>
</dbReference>
<evidence type="ECO:0000313" key="10">
    <source>
        <dbReference type="Proteomes" id="UP000198781"/>
    </source>
</evidence>
<dbReference type="PANTHER" id="PTHR24286:SF24">
    <property type="entry name" value="LANOSTEROL 14-ALPHA DEMETHYLASE"/>
    <property type="match status" value="1"/>
</dbReference>
<evidence type="ECO:0000313" key="9">
    <source>
        <dbReference type="EMBL" id="SDD42431.1"/>
    </source>
</evidence>
<dbReference type="AlphaFoldDB" id="A0A1G6UMC0"/>
<keyword evidence="10" id="KW-1185">Reference proteome</keyword>
<dbReference type="GO" id="GO:0016705">
    <property type="term" value="F:oxidoreductase activity, acting on paired donors, with incorporation or reduction of molecular oxygen"/>
    <property type="evidence" value="ECO:0007669"/>
    <property type="project" value="InterPro"/>
</dbReference>
<reference evidence="9 10" key="1">
    <citation type="submission" date="2016-10" db="EMBL/GenBank/DDBJ databases">
        <authorList>
            <person name="de Groot N.N."/>
        </authorList>
    </citation>
    <scope>NUCLEOTIDE SEQUENCE [LARGE SCALE GENOMIC DNA]</scope>
    <source>
        <strain evidence="9 10">DSM 16619</strain>
    </source>
</reference>
<keyword evidence="4 8" id="KW-0479">Metal-binding</keyword>
<dbReference type="EMBL" id="FMZC01000006">
    <property type="protein sequence ID" value="SDD42431.1"/>
    <property type="molecule type" value="Genomic_DNA"/>
</dbReference>